<feature type="transmembrane region" description="Helical" evidence="8">
    <location>
        <begin position="320"/>
        <end position="337"/>
    </location>
</feature>
<keyword evidence="5 8" id="KW-1133">Transmembrane helix</keyword>
<evidence type="ECO:0000313" key="10">
    <source>
        <dbReference type="Proteomes" id="UP001244341"/>
    </source>
</evidence>
<comment type="subcellular location">
    <subcellularLocation>
        <location evidence="1">Endomembrane system</location>
        <topology evidence="1">Multi-pass membrane protein</topology>
    </subcellularLocation>
</comment>
<feature type="transmembrane region" description="Helical" evidence="8">
    <location>
        <begin position="197"/>
        <end position="213"/>
    </location>
</feature>
<feature type="transmembrane region" description="Helical" evidence="8">
    <location>
        <begin position="283"/>
        <end position="308"/>
    </location>
</feature>
<feature type="transmembrane region" description="Helical" evidence="8">
    <location>
        <begin position="172"/>
        <end position="191"/>
    </location>
</feature>
<evidence type="ECO:0000313" key="9">
    <source>
        <dbReference type="EMBL" id="WIA22983.1"/>
    </source>
</evidence>
<feature type="transmembrane region" description="Helical" evidence="8">
    <location>
        <begin position="105"/>
        <end position="132"/>
    </location>
</feature>
<keyword evidence="10" id="KW-1185">Reference proteome</keyword>
<feature type="transmembrane region" description="Helical" evidence="8">
    <location>
        <begin position="395"/>
        <end position="416"/>
    </location>
</feature>
<feature type="transmembrane region" description="Helical" evidence="8">
    <location>
        <begin position="138"/>
        <end position="160"/>
    </location>
</feature>
<keyword evidence="6 8" id="KW-0472">Membrane</keyword>
<evidence type="ECO:0000256" key="6">
    <source>
        <dbReference type="ARBA" id="ARBA00023136"/>
    </source>
</evidence>
<keyword evidence="4 8" id="KW-0812">Transmembrane</keyword>
<evidence type="ECO:0000256" key="1">
    <source>
        <dbReference type="ARBA" id="ARBA00004127"/>
    </source>
</evidence>
<feature type="region of interest" description="Disordered" evidence="7">
    <location>
        <begin position="477"/>
        <end position="501"/>
    </location>
</feature>
<evidence type="ECO:0000256" key="7">
    <source>
        <dbReference type="SAM" id="MobiDB-lite"/>
    </source>
</evidence>
<evidence type="ECO:0000256" key="2">
    <source>
        <dbReference type="ARBA" id="ARBA00005697"/>
    </source>
</evidence>
<feature type="transmembrane region" description="Helical" evidence="8">
    <location>
        <begin position="343"/>
        <end position="362"/>
    </location>
</feature>
<dbReference type="PANTHER" id="PTHR43337:SF1">
    <property type="entry name" value="XANTHINE_URACIL PERMEASE C887.17-RELATED"/>
    <property type="match status" value="1"/>
</dbReference>
<keyword evidence="3" id="KW-0813">Transport</keyword>
<dbReference type="PANTHER" id="PTHR43337">
    <property type="entry name" value="XANTHINE/URACIL PERMEASE C887.17-RELATED"/>
    <property type="match status" value="1"/>
</dbReference>
<evidence type="ECO:0000256" key="4">
    <source>
        <dbReference type="ARBA" id="ARBA00022692"/>
    </source>
</evidence>
<proteinExistence type="inferred from homology"/>
<organism evidence="9 10">
    <name type="scientific">Tetradesmus obliquus</name>
    <name type="common">Green alga</name>
    <name type="synonym">Acutodesmus obliquus</name>
    <dbReference type="NCBI Taxonomy" id="3088"/>
    <lineage>
        <taxon>Eukaryota</taxon>
        <taxon>Viridiplantae</taxon>
        <taxon>Chlorophyta</taxon>
        <taxon>core chlorophytes</taxon>
        <taxon>Chlorophyceae</taxon>
        <taxon>CS clade</taxon>
        <taxon>Sphaeropleales</taxon>
        <taxon>Scenedesmaceae</taxon>
        <taxon>Tetradesmus</taxon>
    </lineage>
</organism>
<dbReference type="EMBL" id="CP126222">
    <property type="protein sequence ID" value="WIA22983.1"/>
    <property type="molecule type" value="Genomic_DNA"/>
</dbReference>
<feature type="transmembrane region" description="Helical" evidence="8">
    <location>
        <begin position="249"/>
        <end position="271"/>
    </location>
</feature>
<dbReference type="InterPro" id="IPR006043">
    <property type="entry name" value="NCS2"/>
</dbReference>
<evidence type="ECO:0000256" key="5">
    <source>
        <dbReference type="ARBA" id="ARBA00022989"/>
    </source>
</evidence>
<gene>
    <name evidence="9" type="ORF">OEZ85_001338</name>
</gene>
<name>A0ABY8UTV9_TETOB</name>
<dbReference type="Proteomes" id="UP001244341">
    <property type="component" value="Chromosome 15b"/>
</dbReference>
<evidence type="ECO:0000256" key="8">
    <source>
        <dbReference type="SAM" id="Phobius"/>
    </source>
</evidence>
<accession>A0ABY8UTV9</accession>
<dbReference type="InterPro" id="IPR045018">
    <property type="entry name" value="Azg-like"/>
</dbReference>
<protein>
    <submittedName>
        <fullName evidence="9">Uncharacterized protein</fullName>
    </submittedName>
</protein>
<reference evidence="9 10" key="1">
    <citation type="submission" date="2023-05" db="EMBL/GenBank/DDBJ databases">
        <title>A 100% complete, gapless, phased diploid assembly of the Scenedesmus obliquus UTEX 3031 genome.</title>
        <authorList>
            <person name="Biondi T.C."/>
            <person name="Hanschen E.R."/>
            <person name="Kwon T."/>
            <person name="Eng W."/>
            <person name="Kruse C.P.S."/>
            <person name="Koehler S.I."/>
            <person name="Kunde Y."/>
            <person name="Gleasner C.D."/>
            <person name="You Mak K.T."/>
            <person name="Polle J."/>
            <person name="Hovde B.T."/>
            <person name="Starkenburg S.R."/>
        </authorList>
    </citation>
    <scope>NUCLEOTIDE SEQUENCE [LARGE SCALE GENOMIC DNA]</scope>
    <source>
        <strain evidence="9 10">DOE0152z</strain>
    </source>
</reference>
<comment type="similarity">
    <text evidence="2">Belongs to the nucleobase:cation symporter-2 (NCS2) (TC 2.A.40) family. Azg-like subfamily.</text>
</comment>
<sequence>MGLAVEIDRFFKITERGSTIGTEIKSGIATFLTMSYILLVNPQILGAAGLPVKAVVTATALSSTLASLLCGLTANLPVGMSPGMGLNAYLVFSQVLGMDVPVSKALAGCLVAAGVVALLAVVRALNVILFIVPDSIKLATVVGMGLLLTFIGLQSSKIVVPDKETMVTMGDILGLEPVLAIGGLAVIAALHFRNVKGSIIIGIMITALAYFTLEHTWPTEFLALPHLQIFQLDFSDLFKTPKPAAWSAVLAYSLVMIFDIGGAMFGLGNLAGLVKDGQVPGAIVTYLSAALGTALGAVTGTTPLIIAAESAVGIKEGGRTGLVAVTVSGCFLCSMFLAPFLQAIPQVATAPVLVLVGAMMMGESTHIDWSSMMTAVPAFLTIVIQPFTFSIANGIYAGLVMSILLYLLTGTFLETLGFGGFGASKEATAAEEDLEAYIPVLDGQQYEQQQQQQQQQQESSAAAAAVAIEGSSNGVATGRYSSGSRNVPVGSLPSGSRGTPYERGSFSMYINTFGSHTGSPGRVLGSQLGAGSHMGSEEPEH</sequence>
<dbReference type="Pfam" id="PF00860">
    <property type="entry name" value="Xan_ur_permease"/>
    <property type="match status" value="1"/>
</dbReference>
<feature type="region of interest" description="Disordered" evidence="7">
    <location>
        <begin position="520"/>
        <end position="541"/>
    </location>
</feature>
<evidence type="ECO:0000256" key="3">
    <source>
        <dbReference type="ARBA" id="ARBA00022448"/>
    </source>
</evidence>